<evidence type="ECO:0000259" key="2">
    <source>
        <dbReference type="Pfam" id="PF00930"/>
    </source>
</evidence>
<dbReference type="RefSeq" id="WP_203905986.1">
    <property type="nucleotide sequence ID" value="NZ_BONY01000001.1"/>
</dbReference>
<dbReference type="Gene3D" id="2.140.10.30">
    <property type="entry name" value="Dipeptidylpeptidase IV, N-terminal domain"/>
    <property type="match status" value="1"/>
</dbReference>
<dbReference type="GO" id="GO:0008239">
    <property type="term" value="F:dipeptidyl-peptidase activity"/>
    <property type="evidence" value="ECO:0007669"/>
    <property type="project" value="TreeGrafter"/>
</dbReference>
<dbReference type="Proteomes" id="UP000612899">
    <property type="component" value="Unassembled WGS sequence"/>
</dbReference>
<dbReference type="GO" id="GO:0008236">
    <property type="term" value="F:serine-type peptidase activity"/>
    <property type="evidence" value="ECO:0007669"/>
    <property type="project" value="InterPro"/>
</dbReference>
<name>A0A8J3VBW4_9ACTN</name>
<dbReference type="Pfam" id="PF00326">
    <property type="entry name" value="Peptidase_S9"/>
    <property type="match status" value="1"/>
</dbReference>
<proteinExistence type="predicted"/>
<dbReference type="InterPro" id="IPR029058">
    <property type="entry name" value="AB_hydrolase_fold"/>
</dbReference>
<comment type="caution">
    <text evidence="3">The sequence shown here is derived from an EMBL/GenBank/DDBJ whole genome shotgun (WGS) entry which is preliminary data.</text>
</comment>
<keyword evidence="4" id="KW-1185">Reference proteome</keyword>
<feature type="domain" description="Peptidase S9 prolyl oligopeptidase catalytic" evidence="1">
    <location>
        <begin position="493"/>
        <end position="692"/>
    </location>
</feature>
<protein>
    <submittedName>
        <fullName evidence="3">Peptidase</fullName>
    </submittedName>
</protein>
<dbReference type="PANTHER" id="PTHR11731">
    <property type="entry name" value="PROTEASE FAMILY S9B,C DIPEPTIDYL-PEPTIDASE IV-RELATED"/>
    <property type="match status" value="1"/>
</dbReference>
<reference evidence="3" key="1">
    <citation type="submission" date="2021-01" db="EMBL/GenBank/DDBJ databases">
        <title>Whole genome shotgun sequence of Rhizocola hellebori NBRC 109834.</title>
        <authorList>
            <person name="Komaki H."/>
            <person name="Tamura T."/>
        </authorList>
    </citation>
    <scope>NUCLEOTIDE SEQUENCE</scope>
    <source>
        <strain evidence="3">NBRC 109834</strain>
    </source>
</reference>
<evidence type="ECO:0000313" key="3">
    <source>
        <dbReference type="EMBL" id="GIH02034.1"/>
    </source>
</evidence>
<accession>A0A8J3VBW4</accession>
<evidence type="ECO:0000313" key="4">
    <source>
        <dbReference type="Proteomes" id="UP000612899"/>
    </source>
</evidence>
<dbReference type="Gene3D" id="3.40.50.1820">
    <property type="entry name" value="alpha/beta hydrolase"/>
    <property type="match status" value="1"/>
</dbReference>
<organism evidence="3 4">
    <name type="scientific">Rhizocola hellebori</name>
    <dbReference type="NCBI Taxonomy" id="1392758"/>
    <lineage>
        <taxon>Bacteria</taxon>
        <taxon>Bacillati</taxon>
        <taxon>Actinomycetota</taxon>
        <taxon>Actinomycetes</taxon>
        <taxon>Micromonosporales</taxon>
        <taxon>Micromonosporaceae</taxon>
        <taxon>Rhizocola</taxon>
    </lineage>
</organism>
<evidence type="ECO:0000259" key="1">
    <source>
        <dbReference type="Pfam" id="PF00326"/>
    </source>
</evidence>
<dbReference type="GO" id="GO:0006508">
    <property type="term" value="P:proteolysis"/>
    <property type="evidence" value="ECO:0007669"/>
    <property type="project" value="InterPro"/>
</dbReference>
<gene>
    <name evidence="3" type="ORF">Rhe02_01010</name>
</gene>
<dbReference type="Pfam" id="PF00930">
    <property type="entry name" value="DPPIV_N"/>
    <property type="match status" value="1"/>
</dbReference>
<dbReference type="EMBL" id="BONY01000001">
    <property type="protein sequence ID" value="GIH02034.1"/>
    <property type="molecule type" value="Genomic_DNA"/>
</dbReference>
<dbReference type="SUPFAM" id="SSF82171">
    <property type="entry name" value="DPP6 N-terminal domain-like"/>
    <property type="match status" value="1"/>
</dbReference>
<dbReference type="InterPro" id="IPR002469">
    <property type="entry name" value="Peptidase_S9B_N"/>
</dbReference>
<dbReference type="AlphaFoldDB" id="A0A8J3VBW4"/>
<dbReference type="SUPFAM" id="SSF53474">
    <property type="entry name" value="alpha/beta-Hydrolases"/>
    <property type="match status" value="1"/>
</dbReference>
<dbReference type="InterPro" id="IPR050278">
    <property type="entry name" value="Serine_Prot_S9B/DPPIV"/>
</dbReference>
<feature type="domain" description="Dipeptidylpeptidase IV N-terminal" evidence="2">
    <location>
        <begin position="109"/>
        <end position="390"/>
    </location>
</feature>
<dbReference type="PANTHER" id="PTHR11731:SF193">
    <property type="entry name" value="DIPEPTIDYL PEPTIDASE 9"/>
    <property type="match status" value="1"/>
</dbReference>
<sequence length="694" mass="74582">MSTTSLPRQLVRTRSFTTGTPSSFTIGPDGQRVLFLRSPGGDELAGCLWELDLSSGKERLLADASVLLGGATEELPPEERVRRERSRQQGRGIVDYSTDRDLRVAAFALSGDVWVVDTGSGAARAVTSHGSVVDPRLDPTGQRVAYVSGGALHVAELDGTADRVIAEPDGDEVTYGLAEHVAGESMARHHGYWWSPDGQRLLVSRVDNAGVDVWYITDPAAPAQAPRAVRYPAVGSANAEVTLWVYGLDGARAEVTWDRAAFEYVAVAGWDQHGPFTAVQSRDQQEVRTLGIDADNGTTTLLARQLDDCWVHLTPGLPGRTGSGALVGHADLGETRHLTVAGETVTPQGLQLVEVLGIDGEAILFVGTADPTERHLWLYEAEHGLRRLSDEPGVYTGAYRAGTLVCVKRTPASPQRITTAGPVGAPGVEVGAFRHEPVQALRVSTLVLGERQLRAQLFLPSWHEPGSGKLPVLMDPYGGPASAKVLAAQAPWSFRSQWFAEQGFAVLVIDGSGTPGRGPAWEREVYGDVFSAVLDDQVSGLEQAALLNSDLDLGRVGIRGWSYGGSLAALAVLRRPDVFHAAVAGAAVTDKRLYDTHWNERYLGHPDRFPERYDACSLLLDAPKLTRPLLLVHGLADDNVFPANSLQLSGALVAAGRPHEMLPLSGITHMAGNEVIAENLMLHELDFLRRSLPS</sequence>
<dbReference type="InterPro" id="IPR001375">
    <property type="entry name" value="Peptidase_S9_cat"/>
</dbReference>